<accession>A0A4S4FIZ4</accession>
<dbReference type="Proteomes" id="UP000307380">
    <property type="component" value="Unassembled WGS sequence"/>
</dbReference>
<protein>
    <recommendedName>
        <fullName evidence="5">MFS transporter permease</fullName>
    </recommendedName>
</protein>
<evidence type="ECO:0000256" key="1">
    <source>
        <dbReference type="SAM" id="Phobius"/>
    </source>
</evidence>
<evidence type="ECO:0000313" key="3">
    <source>
        <dbReference type="EMBL" id="THG30616.1"/>
    </source>
</evidence>
<dbReference type="EMBL" id="SSSN01000014">
    <property type="protein sequence ID" value="THG30353.1"/>
    <property type="molecule type" value="Genomic_DNA"/>
</dbReference>
<feature type="transmembrane region" description="Helical" evidence="1">
    <location>
        <begin position="57"/>
        <end position="77"/>
    </location>
</feature>
<feature type="transmembrane region" description="Helical" evidence="1">
    <location>
        <begin position="84"/>
        <end position="105"/>
    </location>
</feature>
<sequence>MARSYANRPPRPRGVWYALAAGILAGTAIVAGVFAPIIGLIAASAGAAWFIPVPTARITLVALLGFTITLILLILIIRTRTPAVAWTLAALAAVAALTTSLYPAITVATDASGSISNAIPWITSWIDKARNLLP</sequence>
<keyword evidence="1" id="KW-0812">Transmembrane</keyword>
<gene>
    <name evidence="3" type="ORF">E6C70_14730</name>
    <name evidence="2" type="ORF">E6C70_15010</name>
</gene>
<dbReference type="RefSeq" id="WP_136425315.1">
    <property type="nucleotide sequence ID" value="NZ_SSSN01000013.1"/>
</dbReference>
<keyword evidence="1" id="KW-0472">Membrane</keyword>
<evidence type="ECO:0000313" key="4">
    <source>
        <dbReference type="Proteomes" id="UP000307380"/>
    </source>
</evidence>
<evidence type="ECO:0008006" key="5">
    <source>
        <dbReference type="Google" id="ProtNLM"/>
    </source>
</evidence>
<keyword evidence="1" id="KW-1133">Transmembrane helix</keyword>
<keyword evidence="4" id="KW-1185">Reference proteome</keyword>
<organism evidence="2 4">
    <name type="scientific">Orlajensenia flava</name>
    <dbReference type="NCBI Taxonomy" id="2565934"/>
    <lineage>
        <taxon>Bacteria</taxon>
        <taxon>Bacillati</taxon>
        <taxon>Actinomycetota</taxon>
        <taxon>Actinomycetes</taxon>
        <taxon>Micrococcales</taxon>
        <taxon>Microbacteriaceae</taxon>
        <taxon>Orlajensenia</taxon>
    </lineage>
</organism>
<dbReference type="AlphaFoldDB" id="A0A4S4FIZ4"/>
<feature type="transmembrane region" description="Helical" evidence="1">
    <location>
        <begin position="21"/>
        <end position="51"/>
    </location>
</feature>
<name>A0A4S4FIZ4_9MICO</name>
<reference evidence="2 4" key="1">
    <citation type="submission" date="2019-04" db="EMBL/GenBank/DDBJ databases">
        <authorList>
            <person name="Jiang L."/>
        </authorList>
    </citation>
    <scope>NUCLEOTIDE SEQUENCE [LARGE SCALE GENOMIC DNA]</scope>
    <source>
        <strain evidence="2 4">YIM 131861</strain>
    </source>
</reference>
<evidence type="ECO:0000313" key="2">
    <source>
        <dbReference type="EMBL" id="THG30353.1"/>
    </source>
</evidence>
<comment type="caution">
    <text evidence="2">The sequence shown here is derived from an EMBL/GenBank/DDBJ whole genome shotgun (WGS) entry which is preliminary data.</text>
</comment>
<proteinExistence type="predicted"/>
<dbReference type="EMBL" id="SSSN01000013">
    <property type="protein sequence ID" value="THG30616.1"/>
    <property type="molecule type" value="Genomic_DNA"/>
</dbReference>